<comment type="caution">
    <text evidence="2">The sequence shown here is derived from an EMBL/GenBank/DDBJ whole genome shotgun (WGS) entry which is preliminary data.</text>
</comment>
<evidence type="ECO:0000256" key="1">
    <source>
        <dbReference type="SAM" id="MobiDB-lite"/>
    </source>
</evidence>
<evidence type="ECO:0000313" key="3">
    <source>
        <dbReference type="Proteomes" id="UP000615446"/>
    </source>
</evidence>
<gene>
    <name evidence="2" type="ORF">RCL2_002550400</name>
</gene>
<sequence length="158" mass="18270">MMTKETEDIDDDDYTEDVDDEDYTEDVDDDDDDTDDNDDDDIEEVDNDDNDTDDDDEMDTKDNEKDNDKLCLALQVKITNKPNIINKTSFNKEYNTVNNITSSIGYKFALFNYLLIDLLHKVTDAMESVPADEWVHLFLTNAKVKNKKNSALVTEKEF</sequence>
<organism evidence="2 3">
    <name type="scientific">Rhizophagus clarus</name>
    <dbReference type="NCBI Taxonomy" id="94130"/>
    <lineage>
        <taxon>Eukaryota</taxon>
        <taxon>Fungi</taxon>
        <taxon>Fungi incertae sedis</taxon>
        <taxon>Mucoromycota</taxon>
        <taxon>Glomeromycotina</taxon>
        <taxon>Glomeromycetes</taxon>
        <taxon>Glomerales</taxon>
        <taxon>Glomeraceae</taxon>
        <taxon>Rhizophagus</taxon>
    </lineage>
</organism>
<accession>A0A8H3R3N5</accession>
<feature type="compositionally biased region" description="Acidic residues" evidence="1">
    <location>
        <begin position="7"/>
        <end position="59"/>
    </location>
</feature>
<feature type="region of interest" description="Disordered" evidence="1">
    <location>
        <begin position="1"/>
        <end position="66"/>
    </location>
</feature>
<reference evidence="2" key="1">
    <citation type="submission" date="2019-10" db="EMBL/GenBank/DDBJ databases">
        <title>Conservation and host-specific expression of non-tandemly repeated heterogenous ribosome RNA gene in arbuscular mycorrhizal fungi.</title>
        <authorList>
            <person name="Maeda T."/>
            <person name="Kobayashi Y."/>
            <person name="Nakagawa T."/>
            <person name="Ezawa T."/>
            <person name="Yamaguchi K."/>
            <person name="Bino T."/>
            <person name="Nishimoto Y."/>
            <person name="Shigenobu S."/>
            <person name="Kawaguchi M."/>
        </authorList>
    </citation>
    <scope>NUCLEOTIDE SEQUENCE</scope>
    <source>
        <strain evidence="2">HR1</strain>
    </source>
</reference>
<proteinExistence type="predicted"/>
<dbReference type="EMBL" id="BLAL01000276">
    <property type="protein sequence ID" value="GES98974.1"/>
    <property type="molecule type" value="Genomic_DNA"/>
</dbReference>
<protein>
    <submittedName>
        <fullName evidence="2">Uncharacterized protein</fullName>
    </submittedName>
</protein>
<name>A0A8H3R3N5_9GLOM</name>
<dbReference type="AlphaFoldDB" id="A0A8H3R3N5"/>
<evidence type="ECO:0000313" key="2">
    <source>
        <dbReference type="EMBL" id="GES98974.1"/>
    </source>
</evidence>
<dbReference type="Proteomes" id="UP000615446">
    <property type="component" value="Unassembled WGS sequence"/>
</dbReference>